<dbReference type="AlphaFoldDB" id="A0A8S1CM34"/>
<proteinExistence type="predicted"/>
<keyword evidence="1" id="KW-0732">Signal</keyword>
<evidence type="ECO:0000313" key="3">
    <source>
        <dbReference type="Proteomes" id="UP000494165"/>
    </source>
</evidence>
<keyword evidence="3" id="KW-1185">Reference proteome</keyword>
<gene>
    <name evidence="2" type="ORF">CLODIP_2_CD00813</name>
</gene>
<accession>A0A8S1CM34</accession>
<feature type="chain" id="PRO_5035910660" evidence="1">
    <location>
        <begin position="17"/>
        <end position="105"/>
    </location>
</feature>
<evidence type="ECO:0000256" key="1">
    <source>
        <dbReference type="SAM" id="SignalP"/>
    </source>
</evidence>
<dbReference type="Proteomes" id="UP000494165">
    <property type="component" value="Unassembled WGS sequence"/>
</dbReference>
<comment type="caution">
    <text evidence="2">The sequence shown here is derived from an EMBL/GenBank/DDBJ whole genome shotgun (WGS) entry which is preliminary data.</text>
</comment>
<organism evidence="2 3">
    <name type="scientific">Cloeon dipterum</name>
    <dbReference type="NCBI Taxonomy" id="197152"/>
    <lineage>
        <taxon>Eukaryota</taxon>
        <taxon>Metazoa</taxon>
        <taxon>Ecdysozoa</taxon>
        <taxon>Arthropoda</taxon>
        <taxon>Hexapoda</taxon>
        <taxon>Insecta</taxon>
        <taxon>Pterygota</taxon>
        <taxon>Palaeoptera</taxon>
        <taxon>Ephemeroptera</taxon>
        <taxon>Pisciforma</taxon>
        <taxon>Baetidae</taxon>
        <taxon>Cloeon</taxon>
    </lineage>
</organism>
<feature type="signal peptide" evidence="1">
    <location>
        <begin position="1"/>
        <end position="16"/>
    </location>
</feature>
<evidence type="ECO:0000313" key="2">
    <source>
        <dbReference type="EMBL" id="CAB3368784.1"/>
    </source>
</evidence>
<reference evidence="2 3" key="1">
    <citation type="submission" date="2020-04" db="EMBL/GenBank/DDBJ databases">
        <authorList>
            <person name="Alioto T."/>
            <person name="Alioto T."/>
            <person name="Gomez Garrido J."/>
        </authorList>
    </citation>
    <scope>NUCLEOTIDE SEQUENCE [LARGE SCALE GENOMIC DNA]</scope>
</reference>
<name>A0A8S1CM34_9INSE</name>
<protein>
    <submittedName>
        <fullName evidence="2">Uncharacterized protein</fullName>
    </submittedName>
</protein>
<sequence>MKFLVCIALLVAVAAAEPGYGYNSYGYGVAPYRQHYVAPVATSYANVHSVHRAAPVAYGYGHSPLAYNSYGRVYGNAYNTYPAASAYSYGHRNYAHGYGLHGLHY</sequence>
<dbReference type="EMBL" id="CADEPI010000039">
    <property type="protein sequence ID" value="CAB3368784.1"/>
    <property type="molecule type" value="Genomic_DNA"/>
</dbReference>